<evidence type="ECO:0000256" key="1">
    <source>
        <dbReference type="ARBA" id="ARBA00023172"/>
    </source>
</evidence>
<comment type="caution">
    <text evidence="3">The sequence shown here is derived from an EMBL/GenBank/DDBJ whole genome shotgun (WGS) entry which is preliminary data.</text>
</comment>
<dbReference type="Pfam" id="PF00589">
    <property type="entry name" value="Phage_integrase"/>
    <property type="match status" value="1"/>
</dbReference>
<name>A0A418T4J6_9RHOB</name>
<accession>A0A418T4J6</accession>
<dbReference type="RefSeq" id="WP_119746208.1">
    <property type="nucleotide sequence ID" value="NZ_QZCG01000002.1"/>
</dbReference>
<feature type="domain" description="Tyr recombinase" evidence="2">
    <location>
        <begin position="1"/>
        <end position="126"/>
    </location>
</feature>
<reference evidence="4" key="1">
    <citation type="submission" date="2018-09" db="EMBL/GenBank/DDBJ databases">
        <title>Acidovorax cavernicola nov. sp. isolated from Gruta de las Maravillas (Aracena, Spain).</title>
        <authorList>
            <person name="Jurado V."/>
            <person name="Gutierrez-Patricio S."/>
            <person name="Gonzalez-Pimentel J.L."/>
            <person name="Miller A.Z."/>
            <person name="Laiz L."/>
            <person name="Saiz-Jimenez C."/>
        </authorList>
    </citation>
    <scope>NUCLEOTIDE SEQUENCE [LARGE SCALE GENOMIC DNA]</scope>
    <source>
        <strain evidence="4">1011MAR3C25</strain>
    </source>
</reference>
<proteinExistence type="predicted"/>
<dbReference type="Proteomes" id="UP000284202">
    <property type="component" value="Unassembled WGS sequence"/>
</dbReference>
<dbReference type="Gene3D" id="1.10.443.10">
    <property type="entry name" value="Intergrase catalytic core"/>
    <property type="match status" value="1"/>
</dbReference>
<evidence type="ECO:0000259" key="2">
    <source>
        <dbReference type="PROSITE" id="PS51898"/>
    </source>
</evidence>
<keyword evidence="4" id="KW-1185">Reference proteome</keyword>
<dbReference type="OrthoDB" id="9808346at2"/>
<dbReference type="InterPro" id="IPR011010">
    <property type="entry name" value="DNA_brk_join_enz"/>
</dbReference>
<organism evidence="3 4">
    <name type="scientific">Paracoccus onubensis</name>
    <dbReference type="NCBI Taxonomy" id="1675788"/>
    <lineage>
        <taxon>Bacteria</taxon>
        <taxon>Pseudomonadati</taxon>
        <taxon>Pseudomonadota</taxon>
        <taxon>Alphaproteobacteria</taxon>
        <taxon>Rhodobacterales</taxon>
        <taxon>Paracoccaceae</taxon>
        <taxon>Paracoccus</taxon>
    </lineage>
</organism>
<dbReference type="GO" id="GO:0003677">
    <property type="term" value="F:DNA binding"/>
    <property type="evidence" value="ECO:0007669"/>
    <property type="project" value="InterPro"/>
</dbReference>
<dbReference type="GO" id="GO:0006310">
    <property type="term" value="P:DNA recombination"/>
    <property type="evidence" value="ECO:0007669"/>
    <property type="project" value="UniProtKB-KW"/>
</dbReference>
<dbReference type="AlphaFoldDB" id="A0A418T4J6"/>
<sequence length="144" mass="15850">MNDCFRLTVRYRAALPQVRFPPIQSPTGAGHGRVAETAKEGTLSRYVIESGGRQVGSIKTGFNAAVERAGIEHCTQHDLRRTAGRFVAEAGMPIDEIAQYLGHTNPIITRSTYSRFSPEYLRKAANALEFGSMNQSANPKTPRK</sequence>
<dbReference type="InterPro" id="IPR002104">
    <property type="entry name" value="Integrase_catalytic"/>
</dbReference>
<dbReference type="SUPFAM" id="SSF56349">
    <property type="entry name" value="DNA breaking-rejoining enzymes"/>
    <property type="match status" value="1"/>
</dbReference>
<dbReference type="GO" id="GO:0015074">
    <property type="term" value="P:DNA integration"/>
    <property type="evidence" value="ECO:0007669"/>
    <property type="project" value="InterPro"/>
</dbReference>
<dbReference type="PROSITE" id="PS51898">
    <property type="entry name" value="TYR_RECOMBINASE"/>
    <property type="match status" value="1"/>
</dbReference>
<gene>
    <name evidence="3" type="ORF">D3P04_04110</name>
</gene>
<protein>
    <recommendedName>
        <fullName evidence="2">Tyr recombinase domain-containing protein</fullName>
    </recommendedName>
</protein>
<keyword evidence="1" id="KW-0233">DNA recombination</keyword>
<evidence type="ECO:0000313" key="3">
    <source>
        <dbReference type="EMBL" id="RJE88105.1"/>
    </source>
</evidence>
<evidence type="ECO:0000313" key="4">
    <source>
        <dbReference type="Proteomes" id="UP000284202"/>
    </source>
</evidence>
<dbReference type="EMBL" id="QZCG01000002">
    <property type="protein sequence ID" value="RJE88105.1"/>
    <property type="molecule type" value="Genomic_DNA"/>
</dbReference>
<dbReference type="InterPro" id="IPR013762">
    <property type="entry name" value="Integrase-like_cat_sf"/>
</dbReference>